<dbReference type="GO" id="GO:0005615">
    <property type="term" value="C:extracellular space"/>
    <property type="evidence" value="ECO:0007669"/>
    <property type="project" value="TreeGrafter"/>
</dbReference>
<keyword evidence="3" id="KW-0812">Transmembrane</keyword>
<dbReference type="InterPro" id="IPR024571">
    <property type="entry name" value="ERAP1-like_C_dom"/>
</dbReference>
<feature type="transmembrane region" description="Helical" evidence="3">
    <location>
        <begin position="31"/>
        <end position="56"/>
    </location>
</feature>
<feature type="region of interest" description="Disordered" evidence="2">
    <location>
        <begin position="735"/>
        <end position="771"/>
    </location>
</feature>
<sequence>MATVSYNRNDISHSSKSSLFDRQRATVGAKAWNAVKCVACAIVVPLVVLAIVLLAFPTSPRMGHSRLRGATLFSDLAVRPIHYDLQITPNFHRQYFTGEVNLMVECLRDTSLITMHSRNLLIKKAVLRDDSGNNIDVAFFTNEDTGRLELRSTTGRLLHESRYNITIDFSGIMNKEGDDISLLIDSYSDADNPSEIVRAWTFAKLRSARRLFPCFDSPSHRATFEVRVLRPKSFVAISSAHESSCKGVGDRVLCTFQRTVRISPDQLALVVTNLSSVTQGRVTLWSPALPALADLADRIVAVAEKEMGVKLPCEKLRVIAVTTLDKPASTKWCVVIVEARERVCSLTAEFTKKKSSCVVPLVGHVISMWFGVVVAFPDDSDRWLCVTLSVYYSFKVLGILFPTWGIDELIALRVLTSKSSYREPKPIKFVLQALPEHVNAIVWKSVGILRMFESVITSAVFTNGTTRFLKSFQYKAASSSDVLRTLDSSCALFRNLSTWLSDPVYPLVTMRRTNATYLALLQETFRDLSRFSYPSRNALPMTVTARRGGTQEPSFVSWMTNISQTLQIPPTSSKDWILVNSDGIGYFRVLYTPLDMSLITNQLNEDPSAFTPIQRAVLVDDLFYAALSGRITSNYFAEAIKHLPSEEAWLPLMTYLELAANIPYQWLGAWKAGGVLDWRVFNVNFCSRALVGNMKAQRESAKVLLRESLLAHCCAFLKSACAQTQYTFKVTGDAPNLKHEDSRAKEPTRKDPKEAGEVSSPPEGRQTGRIGVLAYPVLTGKNRPRRKDVLFFSSRRHVGGGVDQFPSVSAVGRSRAASCFCRHHTCTRGRRRGEVRRATGPREQRRNPRDRAAPAAQSCRRRESTASNDCSQKK</sequence>
<organism evidence="7 8">
    <name type="scientific">Rhipicephalus microplus</name>
    <name type="common">Cattle tick</name>
    <name type="synonym">Boophilus microplus</name>
    <dbReference type="NCBI Taxonomy" id="6941"/>
    <lineage>
        <taxon>Eukaryota</taxon>
        <taxon>Metazoa</taxon>
        <taxon>Ecdysozoa</taxon>
        <taxon>Arthropoda</taxon>
        <taxon>Chelicerata</taxon>
        <taxon>Arachnida</taxon>
        <taxon>Acari</taxon>
        <taxon>Parasitiformes</taxon>
        <taxon>Ixodida</taxon>
        <taxon>Ixodoidea</taxon>
        <taxon>Ixodidae</taxon>
        <taxon>Rhipicephalinae</taxon>
        <taxon>Rhipicephalus</taxon>
        <taxon>Boophilus</taxon>
    </lineage>
</organism>
<dbReference type="GO" id="GO:0006508">
    <property type="term" value="P:proteolysis"/>
    <property type="evidence" value="ECO:0007669"/>
    <property type="project" value="TreeGrafter"/>
</dbReference>
<dbReference type="InterPro" id="IPR042097">
    <property type="entry name" value="Aminopeptidase_N-like_N_sf"/>
</dbReference>
<reference evidence="7" key="1">
    <citation type="journal article" date="2020" name="Cell">
        <title>Large-Scale Comparative Analyses of Tick Genomes Elucidate Their Genetic Diversity and Vector Capacities.</title>
        <authorList>
            <consortium name="Tick Genome and Microbiome Consortium (TIGMIC)"/>
            <person name="Jia N."/>
            <person name="Wang J."/>
            <person name="Shi W."/>
            <person name="Du L."/>
            <person name="Sun Y."/>
            <person name="Zhan W."/>
            <person name="Jiang J.F."/>
            <person name="Wang Q."/>
            <person name="Zhang B."/>
            <person name="Ji P."/>
            <person name="Bell-Sakyi L."/>
            <person name="Cui X.M."/>
            <person name="Yuan T.T."/>
            <person name="Jiang B.G."/>
            <person name="Yang W.F."/>
            <person name="Lam T.T."/>
            <person name="Chang Q.C."/>
            <person name="Ding S.J."/>
            <person name="Wang X.J."/>
            <person name="Zhu J.G."/>
            <person name="Ruan X.D."/>
            <person name="Zhao L."/>
            <person name="Wei J.T."/>
            <person name="Ye R.Z."/>
            <person name="Que T.C."/>
            <person name="Du C.H."/>
            <person name="Zhou Y.H."/>
            <person name="Cheng J.X."/>
            <person name="Dai P.F."/>
            <person name="Guo W.B."/>
            <person name="Han X.H."/>
            <person name="Huang E.J."/>
            <person name="Li L.F."/>
            <person name="Wei W."/>
            <person name="Gao Y.C."/>
            <person name="Liu J.Z."/>
            <person name="Shao H.Z."/>
            <person name="Wang X."/>
            <person name="Wang C.C."/>
            <person name="Yang T.C."/>
            <person name="Huo Q.B."/>
            <person name="Li W."/>
            <person name="Chen H.Y."/>
            <person name="Chen S.E."/>
            <person name="Zhou L.G."/>
            <person name="Ni X.B."/>
            <person name="Tian J.H."/>
            <person name="Sheng Y."/>
            <person name="Liu T."/>
            <person name="Pan Y.S."/>
            <person name="Xia L.Y."/>
            <person name="Li J."/>
            <person name="Zhao F."/>
            <person name="Cao W.C."/>
        </authorList>
    </citation>
    <scope>NUCLEOTIDE SEQUENCE</scope>
    <source>
        <strain evidence="7">Rmic-2018</strain>
    </source>
</reference>
<reference evidence="7" key="2">
    <citation type="submission" date="2021-09" db="EMBL/GenBank/DDBJ databases">
        <authorList>
            <person name="Jia N."/>
            <person name="Wang J."/>
            <person name="Shi W."/>
            <person name="Du L."/>
            <person name="Sun Y."/>
            <person name="Zhan W."/>
            <person name="Jiang J."/>
            <person name="Wang Q."/>
            <person name="Zhang B."/>
            <person name="Ji P."/>
            <person name="Sakyi L.B."/>
            <person name="Cui X."/>
            <person name="Yuan T."/>
            <person name="Jiang B."/>
            <person name="Yang W."/>
            <person name="Lam T.T.-Y."/>
            <person name="Chang Q."/>
            <person name="Ding S."/>
            <person name="Wang X."/>
            <person name="Zhu J."/>
            <person name="Ruan X."/>
            <person name="Zhao L."/>
            <person name="Wei J."/>
            <person name="Que T."/>
            <person name="Du C."/>
            <person name="Cheng J."/>
            <person name="Dai P."/>
            <person name="Han X."/>
            <person name="Huang E."/>
            <person name="Gao Y."/>
            <person name="Liu J."/>
            <person name="Shao H."/>
            <person name="Ye R."/>
            <person name="Li L."/>
            <person name="Wei W."/>
            <person name="Wang X."/>
            <person name="Wang C."/>
            <person name="Huo Q."/>
            <person name="Li W."/>
            <person name="Guo W."/>
            <person name="Chen H."/>
            <person name="Chen S."/>
            <person name="Zhou L."/>
            <person name="Zhou L."/>
            <person name="Ni X."/>
            <person name="Tian J."/>
            <person name="Zhou Y."/>
            <person name="Sheng Y."/>
            <person name="Liu T."/>
            <person name="Pan Y."/>
            <person name="Xia L."/>
            <person name="Li J."/>
            <person name="Zhao F."/>
            <person name="Cao W."/>
        </authorList>
    </citation>
    <scope>NUCLEOTIDE SEQUENCE</scope>
    <source>
        <strain evidence="7">Rmic-2018</strain>
        <tissue evidence="7">Larvae</tissue>
    </source>
</reference>
<dbReference type="AlphaFoldDB" id="A0A9J6F3M6"/>
<feature type="domain" description="Aminopeptidase N-like N-terminal" evidence="6">
    <location>
        <begin position="80"/>
        <end position="263"/>
    </location>
</feature>
<dbReference type="InterPro" id="IPR050344">
    <property type="entry name" value="Peptidase_M1_aminopeptidases"/>
</dbReference>
<comment type="caution">
    <text evidence="7">The sequence shown here is derived from an EMBL/GenBank/DDBJ whole genome shotgun (WGS) entry which is preliminary data.</text>
</comment>
<dbReference type="GO" id="GO:0042277">
    <property type="term" value="F:peptide binding"/>
    <property type="evidence" value="ECO:0007669"/>
    <property type="project" value="TreeGrafter"/>
</dbReference>
<gene>
    <name evidence="7" type="ORF">HPB51_014564</name>
</gene>
<dbReference type="GO" id="GO:0005737">
    <property type="term" value="C:cytoplasm"/>
    <property type="evidence" value="ECO:0007669"/>
    <property type="project" value="TreeGrafter"/>
</dbReference>
<dbReference type="InterPro" id="IPR014782">
    <property type="entry name" value="Peptidase_M1_dom"/>
</dbReference>
<dbReference type="SUPFAM" id="SSF63737">
    <property type="entry name" value="Leukotriene A4 hydrolase N-terminal domain"/>
    <property type="match status" value="1"/>
</dbReference>
<evidence type="ECO:0000256" key="3">
    <source>
        <dbReference type="SAM" id="Phobius"/>
    </source>
</evidence>
<dbReference type="PANTHER" id="PTHR11533">
    <property type="entry name" value="PROTEASE M1 ZINC METALLOPROTEASE"/>
    <property type="match status" value="1"/>
</dbReference>
<evidence type="ECO:0000259" key="5">
    <source>
        <dbReference type="Pfam" id="PF11838"/>
    </source>
</evidence>
<dbReference type="SUPFAM" id="SSF55486">
    <property type="entry name" value="Metalloproteases ('zincins'), catalytic domain"/>
    <property type="match status" value="1"/>
</dbReference>
<dbReference type="PANTHER" id="PTHR11533:SF299">
    <property type="entry name" value="AMINOPEPTIDASE"/>
    <property type="match status" value="1"/>
</dbReference>
<dbReference type="GO" id="GO:0008270">
    <property type="term" value="F:zinc ion binding"/>
    <property type="evidence" value="ECO:0007669"/>
    <property type="project" value="InterPro"/>
</dbReference>
<evidence type="ECO:0000259" key="4">
    <source>
        <dbReference type="Pfam" id="PF01433"/>
    </source>
</evidence>
<evidence type="ECO:0000259" key="6">
    <source>
        <dbReference type="Pfam" id="PF17900"/>
    </source>
</evidence>
<proteinExistence type="inferred from homology"/>
<dbReference type="Pfam" id="PF17900">
    <property type="entry name" value="Peptidase_M1_N"/>
    <property type="match status" value="1"/>
</dbReference>
<dbReference type="Gene3D" id="1.25.50.20">
    <property type="match status" value="1"/>
</dbReference>
<dbReference type="GO" id="GO:0043171">
    <property type="term" value="P:peptide catabolic process"/>
    <property type="evidence" value="ECO:0007669"/>
    <property type="project" value="TreeGrafter"/>
</dbReference>
<keyword evidence="8" id="KW-1185">Reference proteome</keyword>
<dbReference type="Pfam" id="PF01433">
    <property type="entry name" value="Peptidase_M1"/>
    <property type="match status" value="1"/>
</dbReference>
<dbReference type="Gene3D" id="2.60.40.1730">
    <property type="entry name" value="tricorn interacting facor f3 domain"/>
    <property type="match status" value="1"/>
</dbReference>
<evidence type="ECO:0000256" key="1">
    <source>
        <dbReference type="ARBA" id="ARBA00010136"/>
    </source>
</evidence>
<protein>
    <submittedName>
        <fullName evidence="7">Uncharacterized protein</fullName>
    </submittedName>
</protein>
<dbReference type="GO" id="GO:0070006">
    <property type="term" value="F:metalloaminopeptidase activity"/>
    <property type="evidence" value="ECO:0007669"/>
    <property type="project" value="TreeGrafter"/>
</dbReference>
<evidence type="ECO:0000313" key="8">
    <source>
        <dbReference type="Proteomes" id="UP000821866"/>
    </source>
</evidence>
<dbReference type="Proteomes" id="UP000821866">
    <property type="component" value="Chromosome 1"/>
</dbReference>
<dbReference type="InterPro" id="IPR045357">
    <property type="entry name" value="Aminopeptidase_N-like_N"/>
</dbReference>
<keyword evidence="3" id="KW-0472">Membrane</keyword>
<evidence type="ECO:0000256" key="2">
    <source>
        <dbReference type="SAM" id="MobiDB-lite"/>
    </source>
</evidence>
<dbReference type="VEuPathDB" id="VectorBase:LOC119164395"/>
<dbReference type="Pfam" id="PF11838">
    <property type="entry name" value="ERAP1_C"/>
    <property type="match status" value="1"/>
</dbReference>
<comment type="similarity">
    <text evidence="1">Belongs to the peptidase M1 family.</text>
</comment>
<feature type="region of interest" description="Disordered" evidence="2">
    <location>
        <begin position="830"/>
        <end position="874"/>
    </location>
</feature>
<feature type="domain" description="ERAP1-like C-terminal" evidence="5">
    <location>
        <begin position="576"/>
        <end position="723"/>
    </location>
</feature>
<keyword evidence="3" id="KW-1133">Transmembrane helix</keyword>
<dbReference type="Gene3D" id="2.60.40.1910">
    <property type="match status" value="1"/>
</dbReference>
<feature type="domain" description="Peptidase M1 membrane alanine aminopeptidase" evidence="4">
    <location>
        <begin position="295"/>
        <end position="489"/>
    </location>
</feature>
<feature type="compositionally biased region" description="Basic and acidic residues" evidence="2">
    <location>
        <begin position="835"/>
        <end position="852"/>
    </location>
</feature>
<feature type="compositionally biased region" description="Polar residues" evidence="2">
    <location>
        <begin position="865"/>
        <end position="874"/>
    </location>
</feature>
<dbReference type="InterPro" id="IPR027268">
    <property type="entry name" value="Peptidase_M4/M1_CTD_sf"/>
</dbReference>
<name>A0A9J6F3M6_RHIMP</name>
<dbReference type="Gene3D" id="1.10.390.10">
    <property type="entry name" value="Neutral Protease Domain 2"/>
    <property type="match status" value="1"/>
</dbReference>
<dbReference type="GO" id="GO:0016020">
    <property type="term" value="C:membrane"/>
    <property type="evidence" value="ECO:0007669"/>
    <property type="project" value="TreeGrafter"/>
</dbReference>
<dbReference type="EMBL" id="JABSTU010000001">
    <property type="protein sequence ID" value="KAH8041283.1"/>
    <property type="molecule type" value="Genomic_DNA"/>
</dbReference>
<feature type="compositionally biased region" description="Basic and acidic residues" evidence="2">
    <location>
        <begin position="736"/>
        <end position="756"/>
    </location>
</feature>
<accession>A0A9J6F3M6</accession>
<evidence type="ECO:0000313" key="7">
    <source>
        <dbReference type="EMBL" id="KAH8041283.1"/>
    </source>
</evidence>